<feature type="compositionally biased region" description="Basic and acidic residues" evidence="1">
    <location>
        <begin position="71"/>
        <end position="80"/>
    </location>
</feature>
<dbReference type="GO" id="GO:0016853">
    <property type="term" value="F:isomerase activity"/>
    <property type="evidence" value="ECO:0007669"/>
    <property type="project" value="UniProtKB-KW"/>
</dbReference>
<feature type="non-terminal residue" evidence="2">
    <location>
        <position position="1"/>
    </location>
</feature>
<keyword evidence="2" id="KW-0560">Oxidoreductase</keyword>
<feature type="compositionally biased region" description="Basic and acidic residues" evidence="1">
    <location>
        <begin position="178"/>
        <end position="189"/>
    </location>
</feature>
<name>A0A6J4RH40_9ACTN</name>
<feature type="non-terminal residue" evidence="2">
    <location>
        <position position="327"/>
    </location>
</feature>
<feature type="region of interest" description="Disordered" evidence="1">
    <location>
        <begin position="1"/>
        <end position="327"/>
    </location>
</feature>
<reference evidence="2" key="1">
    <citation type="submission" date="2020-02" db="EMBL/GenBank/DDBJ databases">
        <authorList>
            <person name="Meier V. D."/>
        </authorList>
    </citation>
    <scope>NUCLEOTIDE SEQUENCE</scope>
    <source>
        <strain evidence="2">AVDCRST_MAG69</strain>
    </source>
</reference>
<organism evidence="2">
    <name type="scientific">uncultured Solirubrobacteraceae bacterium</name>
    <dbReference type="NCBI Taxonomy" id="1162706"/>
    <lineage>
        <taxon>Bacteria</taxon>
        <taxon>Bacillati</taxon>
        <taxon>Actinomycetota</taxon>
        <taxon>Thermoleophilia</taxon>
        <taxon>Solirubrobacterales</taxon>
        <taxon>Solirubrobacteraceae</taxon>
        <taxon>environmental samples</taxon>
    </lineage>
</organism>
<feature type="compositionally biased region" description="Basic residues" evidence="1">
    <location>
        <begin position="166"/>
        <end position="177"/>
    </location>
</feature>
<feature type="compositionally biased region" description="Low complexity" evidence="1">
    <location>
        <begin position="217"/>
        <end position="228"/>
    </location>
</feature>
<feature type="compositionally biased region" description="Basic residues" evidence="1">
    <location>
        <begin position="301"/>
        <end position="313"/>
    </location>
</feature>
<sequence>VLRRRRGSLPARRQDRRHPRLRLPGPRPRTEPQGVRGGGGRRPAARLVLRRGGRGGGPRGHRRRRRRLARRRGDDPAARREARRRLARVDRRRHRSRQPAALRARLLRALRRDRAARRGRRRPGGAQEPRPPRAPPVPGGARRPRPDRRPPGLDRQRQGAHPGLRQGHRLHPRRRHRDVLPRGDRDGPLRRAGGALRRAHRAGPRRLRDAGRRRLRPAPGLLRVPPRAQADRRPDVREGHRRHARLDLQHRRVRRPHPWSAHHRRVVAPGDEGRPRRDPVGRLRPRVHRREPRRSGELRPHARRAGRPPHRSRGAQAALHDVLAERL</sequence>
<feature type="compositionally biased region" description="Basic and acidic residues" evidence="1">
    <location>
        <begin position="147"/>
        <end position="157"/>
    </location>
</feature>
<gene>
    <name evidence="2" type="ORF">AVDCRST_MAG69-100</name>
</gene>
<dbReference type="GO" id="GO:0004455">
    <property type="term" value="F:ketol-acid reductoisomerase activity"/>
    <property type="evidence" value="ECO:0007669"/>
    <property type="project" value="UniProtKB-EC"/>
</dbReference>
<proteinExistence type="predicted"/>
<evidence type="ECO:0000256" key="1">
    <source>
        <dbReference type="SAM" id="MobiDB-lite"/>
    </source>
</evidence>
<dbReference type="EC" id="1.1.1.86" evidence="2"/>
<evidence type="ECO:0000313" key="2">
    <source>
        <dbReference type="EMBL" id="CAA9471050.1"/>
    </source>
</evidence>
<feature type="compositionally biased region" description="Basic and acidic residues" evidence="1">
    <location>
        <begin position="229"/>
        <end position="238"/>
    </location>
</feature>
<feature type="compositionally biased region" description="Basic residues" evidence="1">
    <location>
        <begin position="81"/>
        <end position="97"/>
    </location>
</feature>
<accession>A0A6J4RH40</accession>
<dbReference type="EMBL" id="CADCVP010000012">
    <property type="protein sequence ID" value="CAA9471050.1"/>
    <property type="molecule type" value="Genomic_DNA"/>
</dbReference>
<feature type="compositionally biased region" description="Basic residues" evidence="1">
    <location>
        <begin position="48"/>
        <end position="70"/>
    </location>
</feature>
<feature type="compositionally biased region" description="Basic residues" evidence="1">
    <location>
        <begin position="105"/>
        <end position="123"/>
    </location>
</feature>
<keyword evidence="2" id="KW-0413">Isomerase</keyword>
<feature type="compositionally biased region" description="Basic and acidic residues" evidence="1">
    <location>
        <begin position="271"/>
        <end position="281"/>
    </location>
</feature>
<feature type="compositionally biased region" description="Basic residues" evidence="1">
    <location>
        <begin position="283"/>
        <end position="292"/>
    </location>
</feature>
<feature type="compositionally biased region" description="Basic residues" evidence="1">
    <location>
        <begin position="251"/>
        <end position="266"/>
    </location>
</feature>
<protein>
    <submittedName>
        <fullName evidence="2">Ketol-acid reductoisomerase (NADP(+))</fullName>
        <ecNumber evidence="2">1.1.1.86</ecNumber>
    </submittedName>
</protein>
<dbReference type="AlphaFoldDB" id="A0A6J4RH40"/>